<dbReference type="GO" id="GO:0003968">
    <property type="term" value="F:RNA-directed RNA polymerase activity"/>
    <property type="evidence" value="ECO:0007669"/>
    <property type="project" value="InterPro"/>
</dbReference>
<dbReference type="Gene3D" id="1.10.260.90">
    <property type="match status" value="1"/>
</dbReference>
<keyword evidence="4" id="KW-0548">Nucleotidyltransferase</keyword>
<evidence type="ECO:0000256" key="1">
    <source>
        <dbReference type="ARBA" id="ARBA00004147"/>
    </source>
</evidence>
<dbReference type="GO" id="GO:0003723">
    <property type="term" value="F:RNA binding"/>
    <property type="evidence" value="ECO:0007669"/>
    <property type="project" value="UniProtKB-KW"/>
</dbReference>
<dbReference type="Gene3D" id="3.40.50.150">
    <property type="entry name" value="Vaccinia Virus protein VP39"/>
    <property type="match status" value="1"/>
</dbReference>
<dbReference type="InterPro" id="IPR043502">
    <property type="entry name" value="DNA/RNA_pol_sf"/>
</dbReference>
<dbReference type="GO" id="GO:0032259">
    <property type="term" value="P:methylation"/>
    <property type="evidence" value="ECO:0007669"/>
    <property type="project" value="InterPro"/>
</dbReference>
<feature type="domain" description="RNA-directed RNA polymerase fingers/palm subdomains flavivirus" evidence="6">
    <location>
        <begin position="351"/>
        <end position="735"/>
    </location>
</feature>
<evidence type="ECO:0000256" key="5">
    <source>
        <dbReference type="ARBA" id="ARBA00022884"/>
    </source>
</evidence>
<name>A0A7T3R0M3_9VIRU</name>
<sequence>MDSNVMLIVALFLGWLFVKFKEIREQVGQNSLMDIAMKMKEKLANAPTRDYRAILKETLSGLSKNQFDKFKLFGTYAKKKNPAEVSRGYMKLKDILTRTRLKPSGEILSLACGRGGWEQYLCRNAVGIHGNSITLGPNLGNEGHEGVSDKPWPGKENINFWYADITRIWERGYKMLLKGIPYPSAGTFSCDWLFFDGGESKKSAEEEANKFYDLFERGVMPAFRNCPPKVGFVLKILTPDDPRLMRCMKEIQSITGKGDLVRCSYSRNSNVEQYFVSTPVRAVEPTVRALINDQADRATLVTRPSRPVHDKQDASVRSPLGIVPGLEILEELDMRRSIDELGAPIDAPERNFAQWEVMAIYPFGTQGSAANYKPDTAVQLTRPLGRVVPGLNQWETTNTTPDGFMRVFMAKIDTSPCEQSEYHPQLMAIYDGMADYFRTVYEHEEMTFDEVREQCNKQGAATNMDNVRNVGEYIEQKGWEQKVERHINDLLEGKPSHGIFMTMGKREKKVNGLTKGSRMVSYLPIGMRLAEAKLMGNLLKLTKPNINKYGVGGLGLHDLGMRVKEVWKGYACADDIAGWDTRIGVIMQSMECRFICALTKSKNLRKKIRAMYRLYAYPHMLIPRHTDRFVRSELVRGRGSVMSGRIVTYSMNTISRIAVSLLQQAVADKVEIKDLREYARMEMSGLTLDGKPSRWGGCTSGDDSFRTSDRKSVKAFSHTGGVLNNLGLIRKNIPYDAPTPFVERIEDVEFCSHNYERVTYYDEYTLRTVERFMPTRTVGEIVGKAQIRLGGTKDDLADWGWMSAQGNNLMVNYHHIRDVRRLAFAYKSVVPPDVVLVEDGGKLFGTPWMREGDLLDVVNCCLFGDSTHYPEPLFCVRRYSHLGYLSINRESRYNANYQHKTMIHWRKEILVVVKRLASQNGGDYSFMGEMTRYSDSV</sequence>
<comment type="subcellular location">
    <subcellularLocation>
        <location evidence="1">Host nucleus</location>
    </subcellularLocation>
</comment>
<dbReference type="EMBL" id="MW023851">
    <property type="protein sequence ID" value="QPZ88376.1"/>
    <property type="molecule type" value="Genomic_RNA"/>
</dbReference>
<protein>
    <submittedName>
        <fullName evidence="9">NS5-like protein</fullName>
    </submittedName>
</protein>
<evidence type="ECO:0000259" key="7">
    <source>
        <dbReference type="Pfam" id="PF01728"/>
    </source>
</evidence>
<keyword evidence="5" id="KW-0694">RNA-binding</keyword>
<organism evidence="9">
    <name type="scientific">Soybean thrips virus 1</name>
    <dbReference type="NCBI Taxonomy" id="2796560"/>
    <lineage>
        <taxon>Viruses</taxon>
        <taxon>Riboviria</taxon>
    </lineage>
</organism>
<keyword evidence="2" id="KW-1048">Host nucleus</keyword>
<dbReference type="GO" id="GO:0008168">
    <property type="term" value="F:methyltransferase activity"/>
    <property type="evidence" value="ECO:0007669"/>
    <property type="project" value="InterPro"/>
</dbReference>
<dbReference type="GO" id="GO:0005524">
    <property type="term" value="F:ATP binding"/>
    <property type="evidence" value="ECO:0007669"/>
    <property type="project" value="InterPro"/>
</dbReference>
<evidence type="ECO:0000313" key="9">
    <source>
        <dbReference type="EMBL" id="QPZ88376.1"/>
    </source>
</evidence>
<evidence type="ECO:0000256" key="2">
    <source>
        <dbReference type="ARBA" id="ARBA00022562"/>
    </source>
</evidence>
<reference evidence="9" key="1">
    <citation type="journal article" date="2020" name="Viruses">
        <title>Soybean Thrips (Thysanoptera: Thripidae) Harbor Highly Diverse Populations of Arthropod, Fungal and Plant Viruses.</title>
        <authorList>
            <person name="Thekke-Veetil T."/>
            <person name="Lagos-Kutz D."/>
            <person name="McCoppin N.K."/>
            <person name="Hartman G.L."/>
            <person name="Ju H.K."/>
            <person name="Lim H.S."/>
            <person name="Domier L.L."/>
        </authorList>
    </citation>
    <scope>NUCLEOTIDE SEQUENCE</scope>
    <source>
        <strain evidence="9">STN1ThV1</strain>
    </source>
</reference>
<evidence type="ECO:0000256" key="4">
    <source>
        <dbReference type="ARBA" id="ARBA00022695"/>
    </source>
</evidence>
<proteinExistence type="predicted"/>
<dbReference type="Pfam" id="PF01728">
    <property type="entry name" value="FtsJ"/>
    <property type="match status" value="1"/>
</dbReference>
<dbReference type="SUPFAM" id="SSF53335">
    <property type="entry name" value="S-adenosyl-L-methionine-dependent methyltransferases"/>
    <property type="match status" value="1"/>
</dbReference>
<keyword evidence="3" id="KW-0808">Transferase</keyword>
<dbReference type="SUPFAM" id="SSF56672">
    <property type="entry name" value="DNA/RNA polymerases"/>
    <property type="match status" value="1"/>
</dbReference>
<dbReference type="GO" id="GO:0042025">
    <property type="term" value="C:host cell nucleus"/>
    <property type="evidence" value="ECO:0007669"/>
    <property type="project" value="UniProtKB-SubCell"/>
</dbReference>
<dbReference type="InterPro" id="IPR046811">
    <property type="entry name" value="Flavi_NS5_thumb"/>
</dbReference>
<dbReference type="InterPro" id="IPR029063">
    <property type="entry name" value="SAM-dependent_MTases_sf"/>
</dbReference>
<accession>A0A7T3R0M3</accession>
<dbReference type="InterPro" id="IPR000208">
    <property type="entry name" value="Flavi_RdRp_fingers/palm"/>
</dbReference>
<dbReference type="InterPro" id="IPR002877">
    <property type="entry name" value="RNA_MeTrfase_FtsJ_dom"/>
</dbReference>
<evidence type="ECO:0000259" key="6">
    <source>
        <dbReference type="Pfam" id="PF00972"/>
    </source>
</evidence>
<feature type="domain" description="Ribosomal RNA methyltransferase FtsJ" evidence="7">
    <location>
        <begin position="85"/>
        <end position="277"/>
    </location>
</feature>
<dbReference type="Pfam" id="PF20483">
    <property type="entry name" value="Flavi_NS5_thumb"/>
    <property type="match status" value="1"/>
</dbReference>
<evidence type="ECO:0000259" key="8">
    <source>
        <dbReference type="Pfam" id="PF20483"/>
    </source>
</evidence>
<evidence type="ECO:0000256" key="3">
    <source>
        <dbReference type="ARBA" id="ARBA00022679"/>
    </source>
</evidence>
<dbReference type="Pfam" id="PF00972">
    <property type="entry name" value="Flavi_NS5"/>
    <property type="match status" value="1"/>
</dbReference>
<feature type="domain" description="RNA-directed RNA polymerase thumb subdomain flavivirus" evidence="8">
    <location>
        <begin position="746"/>
        <end position="911"/>
    </location>
</feature>